<dbReference type="AlphaFoldDB" id="A0A6C2YT83"/>
<dbReference type="InParanoid" id="A0A6C2YT83"/>
<protein>
    <submittedName>
        <fullName evidence="2">Xre family transcriptional regulator</fullName>
    </submittedName>
</protein>
<evidence type="ECO:0000313" key="3">
    <source>
        <dbReference type="Proteomes" id="UP000464378"/>
    </source>
</evidence>
<dbReference type="EMBL" id="LR586016">
    <property type="protein sequence ID" value="VIP04614.1"/>
    <property type="molecule type" value="Genomic_DNA"/>
</dbReference>
<dbReference type="KEGG" id="tim:GMBLW1_45790"/>
<dbReference type="InterPro" id="IPR010982">
    <property type="entry name" value="Lambda_DNA-bd_dom_sf"/>
</dbReference>
<dbReference type="PROSITE" id="PS50943">
    <property type="entry name" value="HTH_CROC1"/>
    <property type="match status" value="1"/>
</dbReference>
<feature type="domain" description="HTH cro/C1-type" evidence="1">
    <location>
        <begin position="16"/>
        <end position="72"/>
    </location>
</feature>
<dbReference type="Gene3D" id="1.10.260.40">
    <property type="entry name" value="lambda repressor-like DNA-binding domains"/>
    <property type="match status" value="1"/>
</dbReference>
<proteinExistence type="predicted"/>
<dbReference type="GO" id="GO:0003677">
    <property type="term" value="F:DNA binding"/>
    <property type="evidence" value="ECO:0007669"/>
    <property type="project" value="InterPro"/>
</dbReference>
<evidence type="ECO:0000259" key="1">
    <source>
        <dbReference type="PROSITE" id="PS50943"/>
    </source>
</evidence>
<dbReference type="Proteomes" id="UP000464378">
    <property type="component" value="Chromosome"/>
</dbReference>
<dbReference type="SUPFAM" id="SSF47413">
    <property type="entry name" value="lambda repressor-like DNA-binding domains"/>
    <property type="match status" value="1"/>
</dbReference>
<sequence length="201" mass="23196">MSNRSPVRNPDLAHKIARLVEEKGWNQEDFARFAQLNRHTVRLILHGGEHRRLRNATVSHCADAFGLTVSELRNWPLERLLARIHGKVEPDADVWETLYDQARHQILLDWLERNRQRASQLRPEQAEELLQMQGPNGPMLRLGVDACVDLIERRSKICEQVRQLADSEFLPLLEQLVALMWEKHSATKPDIPAIGVERSEG</sequence>
<dbReference type="RefSeq" id="WP_162659676.1">
    <property type="nucleotide sequence ID" value="NZ_LR593887.1"/>
</dbReference>
<reference evidence="2" key="1">
    <citation type="submission" date="2019-04" db="EMBL/GenBank/DDBJ databases">
        <authorList>
            <consortium name="Science for Life Laboratories"/>
        </authorList>
    </citation>
    <scope>NUCLEOTIDE SEQUENCE</scope>
    <source>
        <strain evidence="2">MBLW1</strain>
    </source>
</reference>
<dbReference type="CDD" id="cd00093">
    <property type="entry name" value="HTH_XRE"/>
    <property type="match status" value="1"/>
</dbReference>
<accession>A0A6C2YT83</accession>
<dbReference type="EMBL" id="LR593887">
    <property type="protein sequence ID" value="VTS06589.1"/>
    <property type="molecule type" value="Genomic_DNA"/>
</dbReference>
<dbReference type="InterPro" id="IPR001387">
    <property type="entry name" value="Cro/C1-type_HTH"/>
</dbReference>
<gene>
    <name evidence="2" type="ORF">GMBLW1_45790</name>
</gene>
<name>A0A6C2YT83_9BACT</name>
<keyword evidence="3" id="KW-1185">Reference proteome</keyword>
<organism evidence="2">
    <name type="scientific">Tuwongella immobilis</name>
    <dbReference type="NCBI Taxonomy" id="692036"/>
    <lineage>
        <taxon>Bacteria</taxon>
        <taxon>Pseudomonadati</taxon>
        <taxon>Planctomycetota</taxon>
        <taxon>Planctomycetia</taxon>
        <taxon>Gemmatales</taxon>
        <taxon>Gemmataceae</taxon>
        <taxon>Tuwongella</taxon>
    </lineage>
</organism>
<evidence type="ECO:0000313" key="2">
    <source>
        <dbReference type="EMBL" id="VIP04614.1"/>
    </source>
</evidence>